<dbReference type="GO" id="GO:0005353">
    <property type="term" value="F:fructose transmembrane transporter activity"/>
    <property type="evidence" value="ECO:0007669"/>
    <property type="project" value="UniProtKB-ARBA"/>
</dbReference>
<dbReference type="InterPro" id="IPR003663">
    <property type="entry name" value="Sugar/inositol_transpt"/>
</dbReference>
<dbReference type="InterPro" id="IPR020846">
    <property type="entry name" value="MFS_dom"/>
</dbReference>
<proteinExistence type="inferred from homology"/>
<feature type="transmembrane region" description="Helical" evidence="8">
    <location>
        <begin position="85"/>
        <end position="107"/>
    </location>
</feature>
<evidence type="ECO:0000313" key="11">
    <source>
        <dbReference type="Proteomes" id="UP000001593"/>
    </source>
</evidence>
<dbReference type="PROSITE" id="PS50850">
    <property type="entry name" value="MFS"/>
    <property type="match status" value="1"/>
</dbReference>
<dbReference type="InterPro" id="IPR045263">
    <property type="entry name" value="GLUT"/>
</dbReference>
<evidence type="ECO:0000256" key="8">
    <source>
        <dbReference type="SAM" id="Phobius"/>
    </source>
</evidence>
<feature type="transmembrane region" description="Helical" evidence="8">
    <location>
        <begin position="113"/>
        <end position="134"/>
    </location>
</feature>
<feature type="non-terminal residue" evidence="10">
    <location>
        <position position="1"/>
    </location>
</feature>
<dbReference type="Proteomes" id="UP000001593">
    <property type="component" value="Unassembled WGS sequence"/>
</dbReference>
<keyword evidence="6 8" id="KW-0472">Membrane</keyword>
<feature type="transmembrane region" description="Helical" evidence="8">
    <location>
        <begin position="382"/>
        <end position="402"/>
    </location>
</feature>
<gene>
    <name evidence="10" type="ORF">NEMVEDRAFT_v1g100165</name>
</gene>
<feature type="transmembrane region" description="Helical" evidence="8">
    <location>
        <begin position="357"/>
        <end position="375"/>
    </location>
</feature>
<comment type="similarity">
    <text evidence="7">Belongs to the major facilitator superfamily. Sugar transporter (TC 2.A.1.1) family.</text>
</comment>
<dbReference type="EMBL" id="DS469562">
    <property type="protein sequence ID" value="EDO42667.1"/>
    <property type="molecule type" value="Genomic_DNA"/>
</dbReference>
<sequence length="447" mass="49419">TGWLIYATAVAVLGSSFQFGYNSACINSPVEVRESRPDIKKYFKTQHKPLATYDWSIIVGIFPFGGMLGALVGPTLSNIIGRKRCLLYNNFIAAIGSISMIVSYYVVSSPLLIIGRIFIGINAGLNTAVVPIYLSEISPIQLRGSLGTLNQFGICFGILLGYIFGLKEVLGSGSKWPWLIGFSIVPAIIQMMTLPFCPRSPRYLLLKRNKEADAVHALQILRGTNDVSEDIAEMRIEQEQSLREPHVSVTSLFRLKHLRMPLLIGVVMQMSQQLSGINSVIYYSTTILDEAHIPGSRYATLGVGIISPDKDRSGGLVEVLGRRTLMLWGLGGMCIMYGVITLGFSLKVRSCMESLPWVLFSYTGPIPWFITAEIFSQGPRPAACTVAAVVNWLSNFIIGIGFPSLQKALDPYTFIVFLVLVLGFWLFTYFLVPETKGRSIDDITRQF</sequence>
<feature type="transmembrane region" description="Helical" evidence="8">
    <location>
        <begin position="325"/>
        <end position="345"/>
    </location>
</feature>
<dbReference type="AlphaFoldDB" id="A7S0Y9"/>
<evidence type="ECO:0000259" key="9">
    <source>
        <dbReference type="PROSITE" id="PS50850"/>
    </source>
</evidence>
<evidence type="ECO:0000256" key="3">
    <source>
        <dbReference type="ARBA" id="ARBA00022475"/>
    </source>
</evidence>
<feature type="transmembrane region" description="Helical" evidence="8">
    <location>
        <begin position="55"/>
        <end position="73"/>
    </location>
</feature>
<dbReference type="FunCoup" id="A7S0Y9">
    <property type="interactions" value="128"/>
</dbReference>
<dbReference type="FunFam" id="1.20.1250.20:FF:001511">
    <property type="entry name" value="Solute carrier family 2, facilitated glucose transporter member 5"/>
    <property type="match status" value="1"/>
</dbReference>
<dbReference type="HOGENOM" id="CLU_001265_30_5_1"/>
<keyword evidence="4 8" id="KW-0812">Transmembrane</keyword>
<accession>A7S0Y9</accession>
<keyword evidence="5 8" id="KW-1133">Transmembrane helix</keyword>
<dbReference type="GO" id="GO:0005886">
    <property type="term" value="C:plasma membrane"/>
    <property type="evidence" value="ECO:0007669"/>
    <property type="project" value="UniProtKB-SubCell"/>
</dbReference>
<dbReference type="PROSITE" id="PS00216">
    <property type="entry name" value="SUGAR_TRANSPORT_1"/>
    <property type="match status" value="1"/>
</dbReference>
<dbReference type="Pfam" id="PF00083">
    <property type="entry name" value="Sugar_tr"/>
    <property type="match status" value="1"/>
</dbReference>
<dbReference type="PROSITE" id="PS00217">
    <property type="entry name" value="SUGAR_TRANSPORT_2"/>
    <property type="match status" value="1"/>
</dbReference>
<keyword evidence="3" id="KW-1003">Cell membrane</keyword>
<reference evidence="10 11" key="1">
    <citation type="journal article" date="2007" name="Science">
        <title>Sea anemone genome reveals ancestral eumetazoan gene repertoire and genomic organization.</title>
        <authorList>
            <person name="Putnam N.H."/>
            <person name="Srivastava M."/>
            <person name="Hellsten U."/>
            <person name="Dirks B."/>
            <person name="Chapman J."/>
            <person name="Salamov A."/>
            <person name="Terry A."/>
            <person name="Shapiro H."/>
            <person name="Lindquist E."/>
            <person name="Kapitonov V.V."/>
            <person name="Jurka J."/>
            <person name="Genikhovich G."/>
            <person name="Grigoriev I.V."/>
            <person name="Lucas S.M."/>
            <person name="Steele R.E."/>
            <person name="Finnerty J.R."/>
            <person name="Technau U."/>
            <person name="Martindale M.Q."/>
            <person name="Rokhsar D.S."/>
        </authorList>
    </citation>
    <scope>NUCLEOTIDE SEQUENCE [LARGE SCALE GENOMIC DNA]</scope>
    <source>
        <strain evidence="11">CH2 X CH6</strain>
    </source>
</reference>
<dbReference type="GO" id="GO:1990539">
    <property type="term" value="P:fructose import across plasma membrane"/>
    <property type="evidence" value="ECO:0007669"/>
    <property type="project" value="UniProtKB-ARBA"/>
</dbReference>
<dbReference type="GO" id="GO:0015149">
    <property type="term" value="F:hexose transmembrane transporter activity"/>
    <property type="evidence" value="ECO:0000318"/>
    <property type="project" value="GO_Central"/>
</dbReference>
<dbReference type="InterPro" id="IPR005828">
    <property type="entry name" value="MFS_sugar_transport-like"/>
</dbReference>
<keyword evidence="11" id="KW-1185">Reference proteome</keyword>
<name>A7S0Y9_NEMVE</name>
<feature type="domain" description="Major facilitator superfamily (MFS) profile" evidence="9">
    <location>
        <begin position="8"/>
        <end position="436"/>
    </location>
</feature>
<dbReference type="PANTHER" id="PTHR23503:SF8">
    <property type="entry name" value="FACILITATED GLUCOSE TRANSPORTER PROTEIN 1"/>
    <property type="match status" value="1"/>
</dbReference>
<dbReference type="InParanoid" id="A7S0Y9"/>
<feature type="transmembrane region" description="Helical" evidence="8">
    <location>
        <begin position="146"/>
        <end position="164"/>
    </location>
</feature>
<comment type="subcellular location">
    <subcellularLocation>
        <location evidence="1">Cell membrane</location>
        <topology evidence="1">Multi-pass membrane protein</topology>
    </subcellularLocation>
</comment>
<dbReference type="GO" id="GO:0016020">
    <property type="term" value="C:membrane"/>
    <property type="evidence" value="ECO:0000318"/>
    <property type="project" value="GO_Central"/>
</dbReference>
<dbReference type="OMA" id="YCISIGA"/>
<evidence type="ECO:0000256" key="1">
    <source>
        <dbReference type="ARBA" id="ARBA00004651"/>
    </source>
</evidence>
<dbReference type="InterPro" id="IPR036259">
    <property type="entry name" value="MFS_trans_sf"/>
</dbReference>
<dbReference type="STRING" id="45351.A7S0Y9"/>
<dbReference type="PRINTS" id="PR00171">
    <property type="entry name" value="SUGRTRNSPORT"/>
</dbReference>
<dbReference type="NCBIfam" id="TIGR00879">
    <property type="entry name" value="SP"/>
    <property type="match status" value="1"/>
</dbReference>
<dbReference type="SUPFAM" id="SSF103473">
    <property type="entry name" value="MFS general substrate transporter"/>
    <property type="match status" value="1"/>
</dbReference>
<evidence type="ECO:0000256" key="7">
    <source>
        <dbReference type="RuleBase" id="RU003346"/>
    </source>
</evidence>
<dbReference type="InterPro" id="IPR005829">
    <property type="entry name" value="Sugar_transporter_CS"/>
</dbReference>
<dbReference type="GO" id="GO:0015749">
    <property type="term" value="P:monosaccharide transmembrane transport"/>
    <property type="evidence" value="ECO:0000318"/>
    <property type="project" value="GO_Central"/>
</dbReference>
<keyword evidence="2 7" id="KW-0813">Transport</keyword>
<evidence type="ECO:0000313" key="10">
    <source>
        <dbReference type="EMBL" id="EDO42667.1"/>
    </source>
</evidence>
<dbReference type="PhylomeDB" id="A7S0Y9"/>
<protein>
    <recommendedName>
        <fullName evidence="9">Major facilitator superfamily (MFS) profile domain-containing protein</fullName>
    </recommendedName>
</protein>
<evidence type="ECO:0000256" key="6">
    <source>
        <dbReference type="ARBA" id="ARBA00023136"/>
    </source>
</evidence>
<evidence type="ECO:0000256" key="2">
    <source>
        <dbReference type="ARBA" id="ARBA00022448"/>
    </source>
</evidence>
<feature type="transmembrane region" description="Helical" evidence="8">
    <location>
        <begin position="176"/>
        <end position="197"/>
    </location>
</feature>
<dbReference type="eggNOG" id="KOG0569">
    <property type="taxonomic scope" value="Eukaryota"/>
</dbReference>
<feature type="non-terminal residue" evidence="10">
    <location>
        <position position="447"/>
    </location>
</feature>
<evidence type="ECO:0000256" key="4">
    <source>
        <dbReference type="ARBA" id="ARBA00022692"/>
    </source>
</evidence>
<evidence type="ECO:0000256" key="5">
    <source>
        <dbReference type="ARBA" id="ARBA00022989"/>
    </source>
</evidence>
<feature type="transmembrane region" description="Helical" evidence="8">
    <location>
        <begin position="414"/>
        <end position="432"/>
    </location>
</feature>
<dbReference type="Gene3D" id="1.20.1250.20">
    <property type="entry name" value="MFS general substrate transporter like domains"/>
    <property type="match status" value="1"/>
</dbReference>
<organism evidence="10 11">
    <name type="scientific">Nematostella vectensis</name>
    <name type="common">Starlet sea anemone</name>
    <dbReference type="NCBI Taxonomy" id="45351"/>
    <lineage>
        <taxon>Eukaryota</taxon>
        <taxon>Metazoa</taxon>
        <taxon>Cnidaria</taxon>
        <taxon>Anthozoa</taxon>
        <taxon>Hexacorallia</taxon>
        <taxon>Actiniaria</taxon>
        <taxon>Edwardsiidae</taxon>
        <taxon>Nematostella</taxon>
    </lineage>
</organism>
<dbReference type="PANTHER" id="PTHR23503">
    <property type="entry name" value="SOLUTE CARRIER FAMILY 2"/>
    <property type="match status" value="1"/>
</dbReference>